<feature type="compositionally biased region" description="Low complexity" evidence="1">
    <location>
        <begin position="73"/>
        <end position="88"/>
    </location>
</feature>
<reference evidence="2 3" key="1">
    <citation type="submission" date="2020-08" db="EMBL/GenBank/DDBJ databases">
        <title>Genome sequence of Nocardioides mesophilus KACC 16243T.</title>
        <authorList>
            <person name="Hyun D.-W."/>
            <person name="Bae J.-W."/>
        </authorList>
    </citation>
    <scope>NUCLEOTIDE SEQUENCE [LARGE SCALE GENOMIC DNA]</scope>
    <source>
        <strain evidence="2 3">KACC 16243</strain>
    </source>
</reference>
<evidence type="ECO:0000313" key="3">
    <source>
        <dbReference type="Proteomes" id="UP000515947"/>
    </source>
</evidence>
<feature type="region of interest" description="Disordered" evidence="1">
    <location>
        <begin position="1"/>
        <end position="88"/>
    </location>
</feature>
<proteinExistence type="predicted"/>
<gene>
    <name evidence="2" type="ORF">H9L09_09750</name>
</gene>
<dbReference type="KEGG" id="nmes:H9L09_09750"/>
<evidence type="ECO:0000313" key="2">
    <source>
        <dbReference type="EMBL" id="QNN54556.1"/>
    </source>
</evidence>
<dbReference type="Proteomes" id="UP000515947">
    <property type="component" value="Chromosome"/>
</dbReference>
<dbReference type="EMBL" id="CP060713">
    <property type="protein sequence ID" value="QNN54556.1"/>
    <property type="molecule type" value="Genomic_DNA"/>
</dbReference>
<dbReference type="AlphaFoldDB" id="A0A7G9RG31"/>
<dbReference type="RefSeq" id="WP_187580396.1">
    <property type="nucleotide sequence ID" value="NZ_CP060713.1"/>
</dbReference>
<evidence type="ECO:0000256" key="1">
    <source>
        <dbReference type="SAM" id="MobiDB-lite"/>
    </source>
</evidence>
<keyword evidence="3" id="KW-1185">Reference proteome</keyword>
<name>A0A7G9RG31_9ACTN</name>
<protein>
    <submittedName>
        <fullName evidence="2">Uncharacterized protein</fullName>
    </submittedName>
</protein>
<accession>A0A7G9RG31</accession>
<sequence>MNDEPTPRSGSRWEPAGGPEATRPVPAQPPLGPAAGPRPDRPIPGPESSRPAGDAVPPTRTSPARAVLGGSPGSAPGAPWWRPAARSG</sequence>
<organism evidence="2 3">
    <name type="scientific">Nocardioides mesophilus</name>
    <dbReference type="NCBI Taxonomy" id="433659"/>
    <lineage>
        <taxon>Bacteria</taxon>
        <taxon>Bacillati</taxon>
        <taxon>Actinomycetota</taxon>
        <taxon>Actinomycetes</taxon>
        <taxon>Propionibacteriales</taxon>
        <taxon>Nocardioidaceae</taxon>
        <taxon>Nocardioides</taxon>
    </lineage>
</organism>